<feature type="transmembrane region" description="Helical" evidence="6">
    <location>
        <begin position="376"/>
        <end position="397"/>
    </location>
</feature>
<dbReference type="HOGENOM" id="CLU_025063_2_1_6"/>
<evidence type="ECO:0000256" key="6">
    <source>
        <dbReference type="SAM" id="Phobius"/>
    </source>
</evidence>
<dbReference type="PANTHER" id="PTHR10010">
    <property type="entry name" value="SOLUTE CARRIER FAMILY 34 SODIUM PHOSPHATE , MEMBER 2-RELATED"/>
    <property type="match status" value="1"/>
</dbReference>
<feature type="transmembrane region" description="Helical" evidence="6">
    <location>
        <begin position="331"/>
        <end position="356"/>
    </location>
</feature>
<reference evidence="7 8" key="1">
    <citation type="submission" date="2012-06" db="EMBL/GenBank/DDBJ databases">
        <title>The Genome Sequence of Aeromonas hydrophila SSU.</title>
        <authorList>
            <consortium name="The Broad Institute Genome Sequencing Platform"/>
            <person name="Earl A."/>
            <person name="Ward D."/>
            <person name="Feldgarden M."/>
            <person name="Gevers D."/>
            <person name="Chopra A."/>
            <person name="Walker B."/>
            <person name="Young S.K."/>
            <person name="Zeng Q."/>
            <person name="Gargeya S."/>
            <person name="Fitzgerald M."/>
            <person name="Haas B."/>
            <person name="Abouelleil A."/>
            <person name="Alvarado L."/>
            <person name="Arachchi H.M."/>
            <person name="Berlin A.M."/>
            <person name="Chapman S.B."/>
            <person name="Goldberg J."/>
            <person name="Griggs A."/>
            <person name="Gujja S."/>
            <person name="Hansen M."/>
            <person name="Howarth C."/>
            <person name="Imamovic A."/>
            <person name="Larimer J."/>
            <person name="McCowan C."/>
            <person name="Montmayeur A."/>
            <person name="Murphy C."/>
            <person name="Neiman D."/>
            <person name="Pearson M."/>
            <person name="Priest M."/>
            <person name="Roberts A."/>
            <person name="Saif S."/>
            <person name="Shea T."/>
            <person name="Sisk P."/>
            <person name="Sykes S."/>
            <person name="Wortman J."/>
            <person name="Nusbaum C."/>
            <person name="Birren B."/>
        </authorList>
    </citation>
    <scope>NUCLEOTIDE SEQUENCE [LARGE SCALE GENOMIC DNA]</scope>
    <source>
        <strain evidence="7 8">SSU</strain>
    </source>
</reference>
<evidence type="ECO:0008006" key="9">
    <source>
        <dbReference type="Google" id="ProtNLM"/>
    </source>
</evidence>
<evidence type="ECO:0000313" key="8">
    <source>
        <dbReference type="Proteomes" id="UP000005149"/>
    </source>
</evidence>
<dbReference type="GO" id="GO:0044341">
    <property type="term" value="P:sodium-dependent phosphate transport"/>
    <property type="evidence" value="ECO:0007669"/>
    <property type="project" value="InterPro"/>
</dbReference>
<comment type="subcellular location">
    <subcellularLocation>
        <location evidence="1">Cell membrane</location>
        <topology evidence="1">Multi-pass membrane protein</topology>
    </subcellularLocation>
</comment>
<keyword evidence="4 6" id="KW-1133">Transmembrane helix</keyword>
<proteinExistence type="predicted"/>
<evidence type="ECO:0000313" key="7">
    <source>
        <dbReference type="EMBL" id="EKB27859.1"/>
    </source>
</evidence>
<protein>
    <recommendedName>
        <fullName evidence="9">Sodium:phosphate symporter</fullName>
    </recommendedName>
</protein>
<dbReference type="InterPro" id="IPR003841">
    <property type="entry name" value="Na/Pi_transpt"/>
</dbReference>
<keyword evidence="2" id="KW-1003">Cell membrane</keyword>
<dbReference type="AlphaFoldDB" id="K1K875"/>
<feature type="transmembrane region" description="Helical" evidence="6">
    <location>
        <begin position="32"/>
        <end position="53"/>
    </location>
</feature>
<organism evidence="7 8">
    <name type="scientific">Aeromonas dhakensis</name>
    <dbReference type="NCBI Taxonomy" id="196024"/>
    <lineage>
        <taxon>Bacteria</taxon>
        <taxon>Pseudomonadati</taxon>
        <taxon>Pseudomonadota</taxon>
        <taxon>Gammaproteobacteria</taxon>
        <taxon>Aeromonadales</taxon>
        <taxon>Aeromonadaceae</taxon>
        <taxon>Aeromonas</taxon>
    </lineage>
</organism>
<feature type="transmembrane region" description="Helical" evidence="6">
    <location>
        <begin position="145"/>
        <end position="166"/>
    </location>
</feature>
<keyword evidence="3 6" id="KW-0812">Transmembrane</keyword>
<evidence type="ECO:0000256" key="2">
    <source>
        <dbReference type="ARBA" id="ARBA00022475"/>
    </source>
</evidence>
<dbReference type="GO" id="GO:0005436">
    <property type="term" value="F:sodium:phosphate symporter activity"/>
    <property type="evidence" value="ECO:0007669"/>
    <property type="project" value="InterPro"/>
</dbReference>
<dbReference type="PATRIC" id="fig|1073377.4.peg.2200"/>
<dbReference type="EMBL" id="AGWR01000016">
    <property type="protein sequence ID" value="EKB27859.1"/>
    <property type="molecule type" value="Genomic_DNA"/>
</dbReference>
<gene>
    <name evidence="7" type="ORF">HMPREF1171_02150</name>
</gene>
<keyword evidence="8" id="KW-1185">Reference proteome</keyword>
<evidence type="ECO:0000256" key="4">
    <source>
        <dbReference type="ARBA" id="ARBA00022989"/>
    </source>
</evidence>
<sequence length="398" mass="41549">MRPSIFKQTVPRGFMHSTPSFAQQQTRRTGPLFNWLAVITLIYLILVAVGAVSHGFKGFSGGAEGAAQIFAFANNPFVALLLGILATALVQSSSTVTSVIVGLVAGGLPIGMAIPMVMGANLGTTITNTIVSLGHIRDRGEFRRAFAAATVHDFFNLLAVFIFLPLELMFGLLQKSAEALATLLVGSADMSMKGMDFMKPLISPALNFIDDLVAFLPGKGPAIATIVIGILLILGCVTWLGKVLQRVLVGRAKEVLHKALGRGPLTGIASGTLVTVMVQSSSTTTSLMIPLAGGGVFSTRQLYPFTLGANIGTTITALLAATAISGAGAKLALTIALVHVLFNLFAVVLIYGVPFLRELPVKAAEGLARVGSENKLLALGYVAGLFFALPALMMVAAK</sequence>
<dbReference type="GO" id="GO:0005886">
    <property type="term" value="C:plasma membrane"/>
    <property type="evidence" value="ECO:0007669"/>
    <property type="project" value="UniProtKB-SubCell"/>
</dbReference>
<feature type="transmembrane region" description="Helical" evidence="6">
    <location>
        <begin position="222"/>
        <end position="244"/>
    </location>
</feature>
<keyword evidence="5 6" id="KW-0472">Membrane</keyword>
<dbReference type="PANTHER" id="PTHR10010:SF46">
    <property type="entry name" value="SODIUM-DEPENDENT PHOSPHATE TRANSPORT PROTEIN 2B"/>
    <property type="match status" value="1"/>
</dbReference>
<feature type="transmembrane region" description="Helical" evidence="6">
    <location>
        <begin position="65"/>
        <end position="90"/>
    </location>
</feature>
<accession>K1K875</accession>
<comment type="caution">
    <text evidence="7">The sequence shown here is derived from an EMBL/GenBank/DDBJ whole genome shotgun (WGS) entry which is preliminary data.</text>
</comment>
<evidence type="ECO:0000256" key="3">
    <source>
        <dbReference type="ARBA" id="ARBA00022692"/>
    </source>
</evidence>
<evidence type="ECO:0000256" key="1">
    <source>
        <dbReference type="ARBA" id="ARBA00004651"/>
    </source>
</evidence>
<feature type="transmembrane region" description="Helical" evidence="6">
    <location>
        <begin position="96"/>
        <end position="124"/>
    </location>
</feature>
<name>K1K875_9GAMM</name>
<feature type="transmembrane region" description="Helical" evidence="6">
    <location>
        <begin position="302"/>
        <end position="324"/>
    </location>
</feature>
<dbReference type="Pfam" id="PF02690">
    <property type="entry name" value="Na_Pi_cotrans"/>
    <property type="match status" value="2"/>
</dbReference>
<evidence type="ECO:0000256" key="5">
    <source>
        <dbReference type="ARBA" id="ARBA00023136"/>
    </source>
</evidence>
<dbReference type="Proteomes" id="UP000005149">
    <property type="component" value="Unassembled WGS sequence"/>
</dbReference>